<reference evidence="1 2" key="1">
    <citation type="journal article" date="2013" name="Curr. Biol.">
        <title>The Genome of the Foraminiferan Reticulomyxa filosa.</title>
        <authorList>
            <person name="Glockner G."/>
            <person name="Hulsmann N."/>
            <person name="Schleicher M."/>
            <person name="Noegel A.A."/>
            <person name="Eichinger L."/>
            <person name="Gallinger C."/>
            <person name="Pawlowski J."/>
            <person name="Sierra R."/>
            <person name="Euteneuer U."/>
            <person name="Pillet L."/>
            <person name="Moustafa A."/>
            <person name="Platzer M."/>
            <person name="Groth M."/>
            <person name="Szafranski K."/>
            <person name="Schliwa M."/>
        </authorList>
    </citation>
    <scope>NUCLEOTIDE SEQUENCE [LARGE SCALE GENOMIC DNA]</scope>
</reference>
<protein>
    <submittedName>
        <fullName evidence="1">Uncharacterized protein</fullName>
    </submittedName>
</protein>
<evidence type="ECO:0000313" key="1">
    <source>
        <dbReference type="EMBL" id="ETO05832.1"/>
    </source>
</evidence>
<dbReference type="GO" id="GO:0043023">
    <property type="term" value="F:ribosomal large subunit binding"/>
    <property type="evidence" value="ECO:0007669"/>
    <property type="project" value="TreeGrafter"/>
</dbReference>
<gene>
    <name evidence="1" type="ORF">RFI_31565</name>
</gene>
<dbReference type="PANTHER" id="PTHR15239">
    <property type="entry name" value="NUCLEAR EXPORT MEDIATOR FACTOR NEMF"/>
    <property type="match status" value="1"/>
</dbReference>
<dbReference type="GO" id="GO:0072344">
    <property type="term" value="P:rescue of stalled ribosome"/>
    <property type="evidence" value="ECO:0007669"/>
    <property type="project" value="TreeGrafter"/>
</dbReference>
<dbReference type="GO" id="GO:1990112">
    <property type="term" value="C:RQC complex"/>
    <property type="evidence" value="ECO:0007669"/>
    <property type="project" value="TreeGrafter"/>
</dbReference>
<dbReference type="Proteomes" id="UP000023152">
    <property type="component" value="Unassembled WGS sequence"/>
</dbReference>
<dbReference type="GO" id="GO:1990116">
    <property type="term" value="P:ribosome-associated ubiquitin-dependent protein catabolic process"/>
    <property type="evidence" value="ECO:0007669"/>
    <property type="project" value="TreeGrafter"/>
</dbReference>
<sequence length="332" mass="39049">MMNKKLFDKFLSKLNEANFRPTKQYAVLMCFTKFNTITYKLSNLYDLNSRTYLMKLVGEILVILEPGVRCHITNYTREKSEIRSYFVSFFFFKFLYKLIANVEQLGRDRIIKFTFGAKQTLQLYLILEIYKNSINNKTLLGLTANLANTEEIFMVAYINSPIEKQRARIQNIGKFIYATMNIYQVITQSIVNVAARSFCLKDPLTSMLCDHILKFNQNWTNEEKMMAMQLKKNKFTSIWKCIELYETAFAKLAVNPSKEIFIRDISSRNDILKMVKESDDNDKDYILSDIKQIKKTNFRLQAKNLFLIYKQCKLGLEETPEILGKNFQLMNT</sequence>
<dbReference type="OrthoDB" id="207084at2759"/>
<proteinExistence type="predicted"/>
<dbReference type="PANTHER" id="PTHR15239:SF6">
    <property type="entry name" value="RIBOSOME QUALITY CONTROL COMPLEX SUBUNIT NEMF"/>
    <property type="match status" value="1"/>
</dbReference>
<dbReference type="EMBL" id="ASPP01027742">
    <property type="protein sequence ID" value="ETO05832.1"/>
    <property type="molecule type" value="Genomic_DNA"/>
</dbReference>
<evidence type="ECO:0000313" key="2">
    <source>
        <dbReference type="Proteomes" id="UP000023152"/>
    </source>
</evidence>
<organism evidence="1 2">
    <name type="scientific">Reticulomyxa filosa</name>
    <dbReference type="NCBI Taxonomy" id="46433"/>
    <lineage>
        <taxon>Eukaryota</taxon>
        <taxon>Sar</taxon>
        <taxon>Rhizaria</taxon>
        <taxon>Retaria</taxon>
        <taxon>Foraminifera</taxon>
        <taxon>Monothalamids</taxon>
        <taxon>Reticulomyxidae</taxon>
        <taxon>Reticulomyxa</taxon>
    </lineage>
</organism>
<comment type="caution">
    <text evidence="1">The sequence shown here is derived from an EMBL/GenBank/DDBJ whole genome shotgun (WGS) entry which is preliminary data.</text>
</comment>
<dbReference type="InterPro" id="IPR051608">
    <property type="entry name" value="RQC_Subunit_NEMF"/>
</dbReference>
<dbReference type="AlphaFoldDB" id="X6LXG7"/>
<dbReference type="Gene3D" id="2.30.310.10">
    <property type="entry name" value="ibrinogen binding protein from staphylococcus aureus domain"/>
    <property type="match status" value="1"/>
</dbReference>
<dbReference type="GO" id="GO:0000049">
    <property type="term" value="F:tRNA binding"/>
    <property type="evidence" value="ECO:0007669"/>
    <property type="project" value="TreeGrafter"/>
</dbReference>
<name>X6LXG7_RETFI</name>
<accession>X6LXG7</accession>
<keyword evidence="2" id="KW-1185">Reference proteome</keyword>